<dbReference type="AlphaFoldDB" id="A0AAN7URC3"/>
<evidence type="ECO:0000313" key="2">
    <source>
        <dbReference type="EMBL" id="KAK5634168.1"/>
    </source>
</evidence>
<sequence length="68" mass="7412">MLTVWLPQSTSHMRRVVPGGTLTPSFVIFMSHDDPSMSLVSAGAKPGAPASGMLLRTDGENRRYRQLP</sequence>
<reference evidence="2 3" key="1">
    <citation type="submission" date="2023-10" db="EMBL/GenBank/DDBJ databases">
        <title>Draft genome sequence of Xylaria bambusicola isolate GMP-LS, the root and basal stem rot pathogen of sugarcane in Indonesia.</title>
        <authorList>
            <person name="Selvaraj P."/>
            <person name="Muralishankar V."/>
            <person name="Muruganantham S."/>
            <person name="Sp S."/>
            <person name="Haryani S."/>
            <person name="Lau K.J.X."/>
            <person name="Naqvi N.I."/>
        </authorList>
    </citation>
    <scope>NUCLEOTIDE SEQUENCE [LARGE SCALE GENOMIC DNA]</scope>
    <source>
        <strain evidence="2">GMP-LS</strain>
    </source>
</reference>
<name>A0AAN7URC3_9PEZI</name>
<organism evidence="2 3">
    <name type="scientific">Xylaria bambusicola</name>
    <dbReference type="NCBI Taxonomy" id="326684"/>
    <lineage>
        <taxon>Eukaryota</taxon>
        <taxon>Fungi</taxon>
        <taxon>Dikarya</taxon>
        <taxon>Ascomycota</taxon>
        <taxon>Pezizomycotina</taxon>
        <taxon>Sordariomycetes</taxon>
        <taxon>Xylariomycetidae</taxon>
        <taxon>Xylariales</taxon>
        <taxon>Xylariaceae</taxon>
        <taxon>Xylaria</taxon>
    </lineage>
</organism>
<dbReference type="Proteomes" id="UP001305414">
    <property type="component" value="Unassembled WGS sequence"/>
</dbReference>
<proteinExistence type="predicted"/>
<feature type="compositionally biased region" description="Basic and acidic residues" evidence="1">
    <location>
        <begin position="57"/>
        <end position="68"/>
    </location>
</feature>
<keyword evidence="3" id="KW-1185">Reference proteome</keyword>
<dbReference type="EMBL" id="JAWHQM010000038">
    <property type="protein sequence ID" value="KAK5634168.1"/>
    <property type="molecule type" value="Genomic_DNA"/>
</dbReference>
<evidence type="ECO:0000256" key="1">
    <source>
        <dbReference type="SAM" id="MobiDB-lite"/>
    </source>
</evidence>
<protein>
    <submittedName>
        <fullName evidence="2">Uncharacterized protein</fullName>
    </submittedName>
</protein>
<accession>A0AAN7URC3</accession>
<comment type="caution">
    <text evidence="2">The sequence shown here is derived from an EMBL/GenBank/DDBJ whole genome shotgun (WGS) entry which is preliminary data.</text>
</comment>
<gene>
    <name evidence="2" type="ORF">RRF57_009882</name>
</gene>
<evidence type="ECO:0000313" key="3">
    <source>
        <dbReference type="Proteomes" id="UP001305414"/>
    </source>
</evidence>
<feature type="region of interest" description="Disordered" evidence="1">
    <location>
        <begin position="42"/>
        <end position="68"/>
    </location>
</feature>
<feature type="compositionally biased region" description="Low complexity" evidence="1">
    <location>
        <begin position="42"/>
        <end position="52"/>
    </location>
</feature>